<dbReference type="Proteomes" id="UP000198304">
    <property type="component" value="Unassembled WGS sequence"/>
</dbReference>
<accession>A0A239A7T8</accession>
<evidence type="ECO:0000313" key="1">
    <source>
        <dbReference type="EMBL" id="SNR91630.1"/>
    </source>
</evidence>
<evidence type="ECO:0000313" key="2">
    <source>
        <dbReference type="Proteomes" id="UP000198304"/>
    </source>
</evidence>
<dbReference type="SUPFAM" id="SSF48371">
    <property type="entry name" value="ARM repeat"/>
    <property type="match status" value="1"/>
</dbReference>
<dbReference type="AlphaFoldDB" id="A0A239A7T8"/>
<dbReference type="OrthoDB" id="1951221at2"/>
<protein>
    <submittedName>
        <fullName evidence="1">Uncharacterized protein</fullName>
    </submittedName>
</protein>
<keyword evidence="2" id="KW-1185">Reference proteome</keyword>
<sequence length="213" mass="25608">MTESSLIERVANKNVNIYEFVEVVINDENIREEIIKQLLTNNRIMVYYHCYYIISKASEEKPKLFYKYWDDFASLLNHKNSYHRDIGLTIIANLTKVDEKDLFSILYEQYIKHFNDTKFMTAQCFVQNLKKIIKHKSEYIERVVELLLEVENRCNYLQKQKELLKSDIIEVLDEAYQQIKHQNIIEEFIRSQSNSISPKTKKKAKEFLKKHKL</sequence>
<gene>
    <name evidence="1" type="ORF">SAMN05446037_1001399</name>
</gene>
<proteinExistence type="predicted"/>
<organism evidence="1 2">
    <name type="scientific">Anaerovirgula multivorans</name>
    <dbReference type="NCBI Taxonomy" id="312168"/>
    <lineage>
        <taxon>Bacteria</taxon>
        <taxon>Bacillati</taxon>
        <taxon>Bacillota</taxon>
        <taxon>Clostridia</taxon>
        <taxon>Peptostreptococcales</taxon>
        <taxon>Natronincolaceae</taxon>
        <taxon>Anaerovirgula</taxon>
    </lineage>
</organism>
<name>A0A239A7T8_9FIRM</name>
<reference evidence="1 2" key="1">
    <citation type="submission" date="2017-06" db="EMBL/GenBank/DDBJ databases">
        <authorList>
            <person name="Kim H.J."/>
            <person name="Triplett B.A."/>
        </authorList>
    </citation>
    <scope>NUCLEOTIDE SEQUENCE [LARGE SCALE GENOMIC DNA]</scope>
    <source>
        <strain evidence="1 2">SCA</strain>
    </source>
</reference>
<dbReference type="InterPro" id="IPR016024">
    <property type="entry name" value="ARM-type_fold"/>
</dbReference>
<dbReference type="EMBL" id="FZOJ01000001">
    <property type="protein sequence ID" value="SNR91630.1"/>
    <property type="molecule type" value="Genomic_DNA"/>
</dbReference>
<dbReference type="RefSeq" id="WP_089281170.1">
    <property type="nucleotide sequence ID" value="NZ_FZOJ01000001.1"/>
</dbReference>